<gene>
    <name evidence="1" type="ORF">MRB53_001295</name>
</gene>
<evidence type="ECO:0000313" key="1">
    <source>
        <dbReference type="EMBL" id="KAJ8648272.1"/>
    </source>
</evidence>
<accession>A0ACC2MTN2</accession>
<comment type="caution">
    <text evidence="1">The sequence shown here is derived from an EMBL/GenBank/DDBJ whole genome shotgun (WGS) entry which is preliminary data.</text>
</comment>
<reference evidence="1 2" key="1">
    <citation type="journal article" date="2022" name="Hortic Res">
        <title>A haplotype resolved chromosomal level avocado genome allows analysis of novel avocado genes.</title>
        <authorList>
            <person name="Nath O."/>
            <person name="Fletcher S.J."/>
            <person name="Hayward A."/>
            <person name="Shaw L.M."/>
            <person name="Masouleh A.K."/>
            <person name="Furtado A."/>
            <person name="Henry R.J."/>
            <person name="Mitter N."/>
        </authorList>
    </citation>
    <scope>NUCLEOTIDE SEQUENCE [LARGE SCALE GENOMIC DNA]</scope>
    <source>
        <strain evidence="2">cv. Hass</strain>
    </source>
</reference>
<name>A0ACC2MTN2_PERAE</name>
<protein>
    <submittedName>
        <fullName evidence="1">Uncharacterized protein</fullName>
    </submittedName>
</protein>
<organism evidence="1 2">
    <name type="scientific">Persea americana</name>
    <name type="common">Avocado</name>
    <dbReference type="NCBI Taxonomy" id="3435"/>
    <lineage>
        <taxon>Eukaryota</taxon>
        <taxon>Viridiplantae</taxon>
        <taxon>Streptophyta</taxon>
        <taxon>Embryophyta</taxon>
        <taxon>Tracheophyta</taxon>
        <taxon>Spermatophyta</taxon>
        <taxon>Magnoliopsida</taxon>
        <taxon>Magnoliidae</taxon>
        <taxon>Laurales</taxon>
        <taxon>Lauraceae</taxon>
        <taxon>Persea</taxon>
    </lineage>
</organism>
<evidence type="ECO:0000313" key="2">
    <source>
        <dbReference type="Proteomes" id="UP001234297"/>
    </source>
</evidence>
<keyword evidence="2" id="KW-1185">Reference proteome</keyword>
<dbReference type="EMBL" id="CM056809">
    <property type="protein sequence ID" value="KAJ8648272.1"/>
    <property type="molecule type" value="Genomic_DNA"/>
</dbReference>
<sequence>MANQHSRPSWLLSLSIVLFISLISTSYGDNKDERKVYVVYLGELPKGDFSAESQHYSMLEQVLGSGAASESLVHSYKRSFNGFAAKLSEEEMQKIASMEGIVSIFPSNEKKLHTTRSWDFMRFTQKVARSSAESDVIVGVIDTGIWPESDSFKDDGFSPPPKKWRGTCQSSANFTCNNKIIGARYYYEGRRGNVPEGGFDSPRDSEGHGTHTASTAAGALVSGTSLLGLARGTVRGAVPSARIAVYKVCWSGGCSDVDILAAFDDAIEDGVDILSVSLGGDPTEYFSDSIAIGSFHAMKKGILTSNSAGNSGPDPSTLSNFSPWSLTVAASTIDRRFVTKVKLGNGRTYEGVSINTFQLKNYTYPLVYGGNVPNTSAGYDSSMSRYCYRDSLNEGEVTGKIVLCDQLTDGVGPFVANALGTIMQDGGWSDTAFSFPLPATVVGLDSGSQVLKYINTTRNPTANILKSEEVRDLLAPFVVSFSSRGPHPLTKDILKPDISAPGVDILAAWSPVAPLSGYIGDKRVVSYNIISGTSMSCPHATGAAAYVKSFHPTWSPAAIKSALMTTAYGMSVSTNTDAEFAYGAGHINPIQAVSPGLVYDADENDYVEMLCNQGYDTKKVRLITGDASNCNNTRGLVRDLNYPSMALNVTGGTSFSSSFRRTVTNVGQAESIYTATVSVPSGVAISVNPGVLKFKSGGEKQSFVVTVNGKIEDNLVLSAALVWEDGVHRVRSPIVVYSTQ</sequence>
<proteinExistence type="predicted"/>
<dbReference type="Proteomes" id="UP001234297">
    <property type="component" value="Chromosome 1"/>
</dbReference>